<dbReference type="EMBL" id="CP117522">
    <property type="protein sequence ID" value="WNF01871.1"/>
    <property type="molecule type" value="Genomic_DNA"/>
</dbReference>
<gene>
    <name evidence="1" type="ORF">PS467_27495</name>
</gene>
<name>A0ABY9VAA9_9ACTN</name>
<evidence type="ECO:0000313" key="1">
    <source>
        <dbReference type="EMBL" id="WNF01871.1"/>
    </source>
</evidence>
<keyword evidence="2" id="KW-1185">Reference proteome</keyword>
<sequence>MADVGGRGRAVRVGEGYEDAVDVEVLPACVEAAPLTALEIEALRALHVTLQDLRHEYESALAVTHRSYRLEENAEVYTQGRALTHHPDALHELSCLARPP</sequence>
<reference evidence="1 2" key="1">
    <citation type="submission" date="2023-02" db="EMBL/GenBank/DDBJ databases">
        <title>Streptomyces sp. SCA4-21 with antifungal activity against Fusarium oxysporum f. sp. cubense, Streptomyces sp. SCA2-17 with antifungal activity against Fusarium oxysporum f. sp. cubense.</title>
        <authorList>
            <person name="Qi D."/>
        </authorList>
    </citation>
    <scope>NUCLEOTIDE SEQUENCE [LARGE SCALE GENOMIC DNA]</scope>
    <source>
        <strain evidence="1 2">SCA4-21</strain>
    </source>
</reference>
<protein>
    <submittedName>
        <fullName evidence="1">Uncharacterized protein</fullName>
    </submittedName>
</protein>
<accession>A0ABY9VAA9</accession>
<dbReference type="Proteomes" id="UP001305606">
    <property type="component" value="Chromosome"/>
</dbReference>
<dbReference type="RefSeq" id="WP_311040117.1">
    <property type="nucleotide sequence ID" value="NZ_CP117522.1"/>
</dbReference>
<evidence type="ECO:0000313" key="2">
    <source>
        <dbReference type="Proteomes" id="UP001305606"/>
    </source>
</evidence>
<proteinExistence type="predicted"/>
<organism evidence="1 2">
    <name type="scientific">Streptomyces luomodiensis</name>
    <dbReference type="NCBI Taxonomy" id="3026192"/>
    <lineage>
        <taxon>Bacteria</taxon>
        <taxon>Bacillati</taxon>
        <taxon>Actinomycetota</taxon>
        <taxon>Actinomycetes</taxon>
        <taxon>Kitasatosporales</taxon>
        <taxon>Streptomycetaceae</taxon>
        <taxon>Streptomyces</taxon>
    </lineage>
</organism>